<proteinExistence type="predicted"/>
<gene>
    <name evidence="1" type="ORF">FRX31_019539</name>
</gene>
<sequence length="141" mass="14060">MGSIMAREFGHIGELGVGITAKAGAGRTGQHGEAESAQRCAAGQGSDGLNMGQFANDISAGHLPGCQEKFSSIATGETAKAVAGRPMLNTKTVAAGYNDGAVATKSGKISNNVAAGHGNQGLTMGHLAKSSTAGQRGAMWM</sequence>
<protein>
    <submittedName>
        <fullName evidence="1">Uncharacterized protein</fullName>
    </submittedName>
</protein>
<dbReference type="EMBL" id="JABWDY010023501">
    <property type="protein sequence ID" value="KAF5190873.1"/>
    <property type="molecule type" value="Genomic_DNA"/>
</dbReference>
<dbReference type="Proteomes" id="UP000554482">
    <property type="component" value="Unassembled WGS sequence"/>
</dbReference>
<accession>A0A7J6W1A2</accession>
<organism evidence="1 2">
    <name type="scientific">Thalictrum thalictroides</name>
    <name type="common">Rue-anemone</name>
    <name type="synonym">Anemone thalictroides</name>
    <dbReference type="NCBI Taxonomy" id="46969"/>
    <lineage>
        <taxon>Eukaryota</taxon>
        <taxon>Viridiplantae</taxon>
        <taxon>Streptophyta</taxon>
        <taxon>Embryophyta</taxon>
        <taxon>Tracheophyta</taxon>
        <taxon>Spermatophyta</taxon>
        <taxon>Magnoliopsida</taxon>
        <taxon>Ranunculales</taxon>
        <taxon>Ranunculaceae</taxon>
        <taxon>Thalictroideae</taxon>
        <taxon>Thalictrum</taxon>
    </lineage>
</organism>
<keyword evidence="2" id="KW-1185">Reference proteome</keyword>
<dbReference type="AlphaFoldDB" id="A0A7J6W1A2"/>
<evidence type="ECO:0000313" key="1">
    <source>
        <dbReference type="EMBL" id="KAF5190873.1"/>
    </source>
</evidence>
<name>A0A7J6W1A2_THATH</name>
<reference evidence="1 2" key="1">
    <citation type="submission" date="2020-06" db="EMBL/GenBank/DDBJ databases">
        <title>Transcriptomic and genomic resources for Thalictrum thalictroides and T. hernandezii: Facilitating candidate gene discovery in an emerging model plant lineage.</title>
        <authorList>
            <person name="Arias T."/>
            <person name="Riano-Pachon D.M."/>
            <person name="Di Stilio V.S."/>
        </authorList>
    </citation>
    <scope>NUCLEOTIDE SEQUENCE [LARGE SCALE GENOMIC DNA]</scope>
    <source>
        <strain evidence="2">cv. WT478/WT964</strain>
        <tissue evidence="1">Leaves</tissue>
    </source>
</reference>
<evidence type="ECO:0000313" key="2">
    <source>
        <dbReference type="Proteomes" id="UP000554482"/>
    </source>
</evidence>
<comment type="caution">
    <text evidence="1">The sequence shown here is derived from an EMBL/GenBank/DDBJ whole genome shotgun (WGS) entry which is preliminary data.</text>
</comment>